<gene>
    <name evidence="8" type="ORF">E5676_scaffold477G00450</name>
    <name evidence="7" type="ORF">E6C27_scaffold795G00490</name>
</gene>
<proteinExistence type="inferred from homology"/>
<dbReference type="Proteomes" id="UP000321393">
    <property type="component" value="Unassembled WGS sequence"/>
</dbReference>
<evidence type="ECO:0000256" key="4">
    <source>
        <dbReference type="ARBA" id="ARBA00022821"/>
    </source>
</evidence>
<evidence type="ECO:0000256" key="6">
    <source>
        <dbReference type="SAM" id="SignalP"/>
    </source>
</evidence>
<dbReference type="GO" id="GO:0050832">
    <property type="term" value="P:defense response to fungus"/>
    <property type="evidence" value="ECO:0007669"/>
    <property type="project" value="UniProtKB-KW"/>
</dbReference>
<evidence type="ECO:0000313" key="8">
    <source>
        <dbReference type="EMBL" id="TYK15471.1"/>
    </source>
</evidence>
<evidence type="ECO:0000313" key="10">
    <source>
        <dbReference type="Proteomes" id="UP000321947"/>
    </source>
</evidence>
<keyword evidence="3" id="KW-0295">Fungicide</keyword>
<name>A0A5A7THQ7_CUCMM</name>
<dbReference type="Proteomes" id="UP000321947">
    <property type="component" value="Unassembled WGS sequence"/>
</dbReference>
<keyword evidence="2" id="KW-0929">Antimicrobial</keyword>
<dbReference type="OrthoDB" id="849698at2759"/>
<keyword evidence="6" id="KW-0732">Signal</keyword>
<evidence type="ECO:0000256" key="2">
    <source>
        <dbReference type="ARBA" id="ARBA00022529"/>
    </source>
</evidence>
<evidence type="ECO:0000313" key="9">
    <source>
        <dbReference type="Proteomes" id="UP000321393"/>
    </source>
</evidence>
<sequence length="83" mass="9262">MTKLYSSWILTIALTIAVAMILVPQGALAVRRCQDKLYDTGCTLADCGQKCWEKHHDASHQCIPTDPGQTIYACYCFYNCGQN</sequence>
<dbReference type="EMBL" id="SSTD01008482">
    <property type="protein sequence ID" value="TYK15471.1"/>
    <property type="molecule type" value="Genomic_DNA"/>
</dbReference>
<evidence type="ECO:0000256" key="5">
    <source>
        <dbReference type="ARBA" id="ARBA00023157"/>
    </source>
</evidence>
<evidence type="ECO:0000256" key="3">
    <source>
        <dbReference type="ARBA" id="ARBA00022577"/>
    </source>
</evidence>
<comment type="caution">
    <text evidence="7">The sequence shown here is derived from an EMBL/GenBank/DDBJ whole genome shotgun (WGS) entry which is preliminary data.</text>
</comment>
<evidence type="ECO:0000313" key="7">
    <source>
        <dbReference type="EMBL" id="KAA0042348.1"/>
    </source>
</evidence>
<reference evidence="9 10" key="1">
    <citation type="submission" date="2019-08" db="EMBL/GenBank/DDBJ databases">
        <title>Draft genome sequences of two oriental melons (Cucumis melo L. var makuwa).</title>
        <authorList>
            <person name="Kwon S.-Y."/>
        </authorList>
    </citation>
    <scope>NUCLEOTIDE SEQUENCE [LARGE SCALE GENOMIC DNA]</scope>
    <source>
        <strain evidence="10">cv. Chang Bougi</strain>
        <strain evidence="9">cv. SW 3</strain>
        <tissue evidence="7">Leaf</tissue>
    </source>
</reference>
<dbReference type="GO" id="GO:0031640">
    <property type="term" value="P:killing of cells of another organism"/>
    <property type="evidence" value="ECO:0007669"/>
    <property type="project" value="UniProtKB-KW"/>
</dbReference>
<feature type="signal peptide" evidence="6">
    <location>
        <begin position="1"/>
        <end position="29"/>
    </location>
</feature>
<evidence type="ECO:0000256" key="1">
    <source>
        <dbReference type="ARBA" id="ARBA00006722"/>
    </source>
</evidence>
<protein>
    <submittedName>
        <fullName evidence="7">S locus-related glycoprotein 1 binding pollen coat</fullName>
    </submittedName>
</protein>
<feature type="chain" id="PRO_5042722056" evidence="6">
    <location>
        <begin position="30"/>
        <end position="83"/>
    </location>
</feature>
<dbReference type="Pfam" id="PF07333">
    <property type="entry name" value="SLR1-BP"/>
    <property type="match status" value="1"/>
</dbReference>
<dbReference type="AlphaFoldDB" id="A0A5A7THQ7"/>
<accession>A0A5A7THQ7</accession>
<organism evidence="7 9">
    <name type="scientific">Cucumis melo var. makuwa</name>
    <name type="common">Oriental melon</name>
    <dbReference type="NCBI Taxonomy" id="1194695"/>
    <lineage>
        <taxon>Eukaryota</taxon>
        <taxon>Viridiplantae</taxon>
        <taxon>Streptophyta</taxon>
        <taxon>Embryophyta</taxon>
        <taxon>Tracheophyta</taxon>
        <taxon>Spermatophyta</taxon>
        <taxon>Magnoliopsida</taxon>
        <taxon>eudicotyledons</taxon>
        <taxon>Gunneridae</taxon>
        <taxon>Pentapetalae</taxon>
        <taxon>rosids</taxon>
        <taxon>fabids</taxon>
        <taxon>Cucurbitales</taxon>
        <taxon>Cucurbitaceae</taxon>
        <taxon>Benincaseae</taxon>
        <taxon>Cucumis</taxon>
    </lineage>
</organism>
<dbReference type="InterPro" id="IPR010851">
    <property type="entry name" value="DEFL"/>
</dbReference>
<keyword evidence="5" id="KW-1015">Disulfide bond</keyword>
<keyword evidence="4" id="KW-0611">Plant defense</keyword>
<comment type="similarity">
    <text evidence="1">Belongs to the DEFL family.</text>
</comment>
<dbReference type="EMBL" id="SSTE01016125">
    <property type="protein sequence ID" value="KAA0042348.1"/>
    <property type="molecule type" value="Genomic_DNA"/>
</dbReference>